<accession>A0A916WCE5</accession>
<comment type="caution">
    <text evidence="2">The sequence shown here is derived from an EMBL/GenBank/DDBJ whole genome shotgun (WGS) entry which is preliminary data.</text>
</comment>
<feature type="domain" description="N-acetyltransferase" evidence="1">
    <location>
        <begin position="1"/>
        <end position="148"/>
    </location>
</feature>
<dbReference type="SUPFAM" id="SSF55729">
    <property type="entry name" value="Acyl-CoA N-acyltransferases (Nat)"/>
    <property type="match status" value="1"/>
</dbReference>
<dbReference type="Pfam" id="PF13302">
    <property type="entry name" value="Acetyltransf_3"/>
    <property type="match status" value="1"/>
</dbReference>
<dbReference type="AlphaFoldDB" id="A0A916WCE5"/>
<dbReference type="PROSITE" id="PS51186">
    <property type="entry name" value="GNAT"/>
    <property type="match status" value="1"/>
</dbReference>
<dbReference type="EMBL" id="BMEY01000018">
    <property type="protein sequence ID" value="GGA85149.1"/>
    <property type="molecule type" value="Genomic_DNA"/>
</dbReference>
<gene>
    <name evidence="2" type="ORF">GCM10008025_30230</name>
</gene>
<keyword evidence="3" id="KW-1185">Reference proteome</keyword>
<sequence length="148" mass="16665">MEINTERLKLLPCTEELMTSVTYELRPHIKMHLQDLLIDSSLLGWGPWLIIEKKSDQIIGDIGFKGKPTLNNTVEIGYAVVPVAQNNGFATEVAQAIVDWAFTHDDVDMVIAECLEDNIASIKVLKKLGMTVVGVEKQMLKWQLHKHV</sequence>
<evidence type="ECO:0000259" key="1">
    <source>
        <dbReference type="PROSITE" id="PS51186"/>
    </source>
</evidence>
<dbReference type="PANTHER" id="PTHR43792">
    <property type="entry name" value="GNAT FAMILY, PUTATIVE (AFU_ORTHOLOGUE AFUA_3G00765)-RELATED-RELATED"/>
    <property type="match status" value="1"/>
</dbReference>
<dbReference type="RefSeq" id="WP_188385514.1">
    <property type="nucleotide sequence ID" value="NZ_BMEY01000018.1"/>
</dbReference>
<evidence type="ECO:0000313" key="2">
    <source>
        <dbReference type="EMBL" id="GGA85149.1"/>
    </source>
</evidence>
<dbReference type="InterPro" id="IPR016181">
    <property type="entry name" value="Acyl_CoA_acyltransferase"/>
</dbReference>
<proteinExistence type="predicted"/>
<dbReference type="InterPro" id="IPR051531">
    <property type="entry name" value="N-acetyltransferase"/>
</dbReference>
<reference evidence="2" key="1">
    <citation type="journal article" date="2014" name="Int. J. Syst. Evol. Microbiol.">
        <title>Complete genome sequence of Corynebacterium casei LMG S-19264T (=DSM 44701T), isolated from a smear-ripened cheese.</title>
        <authorList>
            <consortium name="US DOE Joint Genome Institute (JGI-PGF)"/>
            <person name="Walter F."/>
            <person name="Albersmeier A."/>
            <person name="Kalinowski J."/>
            <person name="Ruckert C."/>
        </authorList>
    </citation>
    <scope>NUCLEOTIDE SEQUENCE</scope>
    <source>
        <strain evidence="2">CGMCC 1.12408</strain>
    </source>
</reference>
<dbReference type="Gene3D" id="3.40.630.30">
    <property type="match status" value="1"/>
</dbReference>
<name>A0A916WCE5_9BACI</name>
<dbReference type="PANTHER" id="PTHR43792:SF13">
    <property type="entry name" value="ACETYLTRANSFERASE"/>
    <property type="match status" value="1"/>
</dbReference>
<evidence type="ECO:0000313" key="3">
    <source>
        <dbReference type="Proteomes" id="UP000613512"/>
    </source>
</evidence>
<dbReference type="InterPro" id="IPR000182">
    <property type="entry name" value="GNAT_dom"/>
</dbReference>
<dbReference type="GO" id="GO:0016747">
    <property type="term" value="F:acyltransferase activity, transferring groups other than amino-acyl groups"/>
    <property type="evidence" value="ECO:0007669"/>
    <property type="project" value="InterPro"/>
</dbReference>
<dbReference type="Proteomes" id="UP000613512">
    <property type="component" value="Unassembled WGS sequence"/>
</dbReference>
<reference evidence="2" key="2">
    <citation type="submission" date="2020-09" db="EMBL/GenBank/DDBJ databases">
        <authorList>
            <person name="Sun Q."/>
            <person name="Zhou Y."/>
        </authorList>
    </citation>
    <scope>NUCLEOTIDE SEQUENCE</scope>
    <source>
        <strain evidence="2">CGMCC 1.12408</strain>
    </source>
</reference>
<organism evidence="2 3">
    <name type="scientific">Ornithinibacillus halotolerans</name>
    <dbReference type="NCBI Taxonomy" id="1274357"/>
    <lineage>
        <taxon>Bacteria</taxon>
        <taxon>Bacillati</taxon>
        <taxon>Bacillota</taxon>
        <taxon>Bacilli</taxon>
        <taxon>Bacillales</taxon>
        <taxon>Bacillaceae</taxon>
        <taxon>Ornithinibacillus</taxon>
    </lineage>
</organism>
<protein>
    <submittedName>
        <fullName evidence="2">N-acetyltransferase</fullName>
    </submittedName>
</protein>